<proteinExistence type="predicted"/>
<evidence type="ECO:0000313" key="2">
    <source>
        <dbReference type="EMBL" id="CAG8666275.1"/>
    </source>
</evidence>
<evidence type="ECO:0000313" key="3">
    <source>
        <dbReference type="Proteomes" id="UP000789901"/>
    </source>
</evidence>
<dbReference type="Proteomes" id="UP000789901">
    <property type="component" value="Unassembled WGS sequence"/>
</dbReference>
<sequence>MSSIFISFCFAKTVSETDNFINRTALYQVAINNDQLSELTFKGYTSNPDSLVISFEKNAIVLMLSLVQATPVLSPDPNYIPTSMIFHHLYLYLFILLCLEKQSSEDSAFCCRKIKISSNNIPHIIASEIEWTYLSEGQSPSACNKSNSHSREDLDLHFDSIEKKYAFLNSTPFQKKQPTSLHSLFTKKSTKDNVSPINLMDILSQIQNKTASTTSTPPNINSVSPSSNAHHTPQTATNINESFLPEIEDNTAPDLDTEFITPIYEDPTPEPPAKCKKHTLSSRKK</sequence>
<feature type="region of interest" description="Disordered" evidence="1">
    <location>
        <begin position="209"/>
        <end position="234"/>
    </location>
</feature>
<evidence type="ECO:0000256" key="1">
    <source>
        <dbReference type="SAM" id="MobiDB-lite"/>
    </source>
</evidence>
<dbReference type="EMBL" id="CAJVQB010005631">
    <property type="protein sequence ID" value="CAG8666275.1"/>
    <property type="molecule type" value="Genomic_DNA"/>
</dbReference>
<feature type="compositionally biased region" description="Basic residues" evidence="1">
    <location>
        <begin position="274"/>
        <end position="285"/>
    </location>
</feature>
<name>A0ABN7UTD7_GIGMA</name>
<gene>
    <name evidence="2" type="ORF">GMARGA_LOCUS10165</name>
</gene>
<organism evidence="2 3">
    <name type="scientific">Gigaspora margarita</name>
    <dbReference type="NCBI Taxonomy" id="4874"/>
    <lineage>
        <taxon>Eukaryota</taxon>
        <taxon>Fungi</taxon>
        <taxon>Fungi incertae sedis</taxon>
        <taxon>Mucoromycota</taxon>
        <taxon>Glomeromycotina</taxon>
        <taxon>Glomeromycetes</taxon>
        <taxon>Diversisporales</taxon>
        <taxon>Gigasporaceae</taxon>
        <taxon>Gigaspora</taxon>
    </lineage>
</organism>
<feature type="compositionally biased region" description="Low complexity" evidence="1">
    <location>
        <begin position="212"/>
        <end position="228"/>
    </location>
</feature>
<comment type="caution">
    <text evidence="2">The sequence shown here is derived from an EMBL/GenBank/DDBJ whole genome shotgun (WGS) entry which is preliminary data.</text>
</comment>
<protein>
    <submittedName>
        <fullName evidence="2">27321_t:CDS:1</fullName>
    </submittedName>
</protein>
<keyword evidence="3" id="KW-1185">Reference proteome</keyword>
<reference evidence="2 3" key="1">
    <citation type="submission" date="2021-06" db="EMBL/GenBank/DDBJ databases">
        <authorList>
            <person name="Kallberg Y."/>
            <person name="Tangrot J."/>
            <person name="Rosling A."/>
        </authorList>
    </citation>
    <scope>NUCLEOTIDE SEQUENCE [LARGE SCALE GENOMIC DNA]</scope>
    <source>
        <strain evidence="2 3">120-4 pot B 10/14</strain>
    </source>
</reference>
<accession>A0ABN7UTD7</accession>
<feature type="region of interest" description="Disordered" evidence="1">
    <location>
        <begin position="254"/>
        <end position="285"/>
    </location>
</feature>